<protein>
    <recommendedName>
        <fullName evidence="3">Reverse transcriptase zinc-binding domain-containing protein</fullName>
    </recommendedName>
</protein>
<dbReference type="AlphaFoldDB" id="A0AAV3Q3Y9"/>
<dbReference type="Proteomes" id="UP001454036">
    <property type="component" value="Unassembled WGS sequence"/>
</dbReference>
<organism evidence="1 2">
    <name type="scientific">Lithospermum erythrorhizon</name>
    <name type="common">Purple gromwell</name>
    <name type="synonym">Lithospermum officinale var. erythrorhizon</name>
    <dbReference type="NCBI Taxonomy" id="34254"/>
    <lineage>
        <taxon>Eukaryota</taxon>
        <taxon>Viridiplantae</taxon>
        <taxon>Streptophyta</taxon>
        <taxon>Embryophyta</taxon>
        <taxon>Tracheophyta</taxon>
        <taxon>Spermatophyta</taxon>
        <taxon>Magnoliopsida</taxon>
        <taxon>eudicotyledons</taxon>
        <taxon>Gunneridae</taxon>
        <taxon>Pentapetalae</taxon>
        <taxon>asterids</taxon>
        <taxon>lamiids</taxon>
        <taxon>Boraginales</taxon>
        <taxon>Boraginaceae</taxon>
        <taxon>Boraginoideae</taxon>
        <taxon>Lithospermeae</taxon>
        <taxon>Lithospermum</taxon>
    </lineage>
</organism>
<reference evidence="1 2" key="1">
    <citation type="submission" date="2024-01" db="EMBL/GenBank/DDBJ databases">
        <title>The complete chloroplast genome sequence of Lithospermum erythrorhizon: insights into the phylogenetic relationship among Boraginaceae species and the maternal lineages of purple gromwells.</title>
        <authorList>
            <person name="Okada T."/>
            <person name="Watanabe K."/>
        </authorList>
    </citation>
    <scope>NUCLEOTIDE SEQUENCE [LARGE SCALE GENOMIC DNA]</scope>
</reference>
<dbReference type="EMBL" id="BAABME010003157">
    <property type="protein sequence ID" value="GAA0157671.1"/>
    <property type="molecule type" value="Genomic_DNA"/>
</dbReference>
<keyword evidence="2" id="KW-1185">Reference proteome</keyword>
<accession>A0AAV3Q3Y9</accession>
<proteinExistence type="predicted"/>
<gene>
    <name evidence="1" type="ORF">LIER_14891</name>
</gene>
<evidence type="ECO:0000313" key="2">
    <source>
        <dbReference type="Proteomes" id="UP001454036"/>
    </source>
</evidence>
<comment type="caution">
    <text evidence="1">The sequence shown here is derived from an EMBL/GenBank/DDBJ whole genome shotgun (WGS) entry which is preliminary data.</text>
</comment>
<evidence type="ECO:0008006" key="3">
    <source>
        <dbReference type="Google" id="ProtNLM"/>
    </source>
</evidence>
<sequence>MPLSLRGGRDKLIWQHSRCGQYLTGSGYKSAKEMKKNGELRGRACGETSSLDGVLSVWRELWKLKLAPRVKLFMWKCLHNILPTREFHLHFTETGFGLRLFGLSRLWEDSRAVSKNGGHAATEGRRTP</sequence>
<evidence type="ECO:0000313" key="1">
    <source>
        <dbReference type="EMBL" id="GAA0157671.1"/>
    </source>
</evidence>
<name>A0AAV3Q3Y9_LITER</name>